<dbReference type="EMBL" id="CP011412">
    <property type="protein sequence ID" value="AKH21204.1"/>
    <property type="molecule type" value="Genomic_DNA"/>
</dbReference>
<evidence type="ECO:0000313" key="2">
    <source>
        <dbReference type="Proteomes" id="UP000034410"/>
    </source>
</evidence>
<dbReference type="AlphaFoldDB" id="A0A0F7K0T4"/>
<dbReference type="GO" id="GO:0016787">
    <property type="term" value="F:hydrolase activity"/>
    <property type="evidence" value="ECO:0007669"/>
    <property type="project" value="UniProtKB-ARBA"/>
</dbReference>
<gene>
    <name evidence="1" type="ORF">AAY24_13480</name>
</gene>
<protein>
    <recommendedName>
        <fullName evidence="3">Phosphodiesterase</fullName>
    </recommendedName>
</protein>
<dbReference type="RefSeq" id="WP_046860133.1">
    <property type="nucleotide sequence ID" value="NZ_CP011412.1"/>
</dbReference>
<dbReference type="Pfam" id="PF01663">
    <property type="entry name" value="Phosphodiest"/>
    <property type="match status" value="1"/>
</dbReference>
<dbReference type="SUPFAM" id="SSF53649">
    <property type="entry name" value="Alkaline phosphatase-like"/>
    <property type="match status" value="1"/>
</dbReference>
<reference evidence="1 2" key="1">
    <citation type="journal article" date="2015" name="Genome Announc.">
        <title>Complete Genome Sequence of Sedimenticola thiotaurini Strain SIP-G1, a Polyphosphate- and Polyhydroxyalkanoate-Accumulating Sulfur-Oxidizing Gammaproteobacterium Isolated from Salt Marsh Sediments.</title>
        <authorList>
            <person name="Flood B.E."/>
            <person name="Jones D.S."/>
            <person name="Bailey J.V."/>
        </authorList>
    </citation>
    <scope>NUCLEOTIDE SEQUENCE [LARGE SCALE GENOMIC DNA]</scope>
    <source>
        <strain evidence="1 2">SIP-G1</strain>
    </source>
</reference>
<dbReference type="OrthoDB" id="502398at2"/>
<name>A0A0F7K0T4_9GAMM</name>
<evidence type="ECO:0008006" key="3">
    <source>
        <dbReference type="Google" id="ProtNLM"/>
    </source>
</evidence>
<dbReference type="InterPro" id="IPR017850">
    <property type="entry name" value="Alkaline_phosphatase_core_sf"/>
</dbReference>
<organism evidence="1 2">
    <name type="scientific">Sedimenticola thiotaurini</name>
    <dbReference type="NCBI Taxonomy" id="1543721"/>
    <lineage>
        <taxon>Bacteria</taxon>
        <taxon>Pseudomonadati</taxon>
        <taxon>Pseudomonadota</taxon>
        <taxon>Gammaproteobacteria</taxon>
        <taxon>Chromatiales</taxon>
        <taxon>Sedimenticolaceae</taxon>
        <taxon>Sedimenticola</taxon>
    </lineage>
</organism>
<dbReference type="Gene3D" id="3.40.720.10">
    <property type="entry name" value="Alkaline Phosphatase, subunit A"/>
    <property type="match status" value="1"/>
</dbReference>
<accession>A0A0F7K0T4</accession>
<dbReference type="PANTHER" id="PTHR10151:SF120">
    <property type="entry name" value="BIS(5'-ADENOSYL)-TRIPHOSPHATASE"/>
    <property type="match status" value="1"/>
</dbReference>
<dbReference type="Proteomes" id="UP000034410">
    <property type="component" value="Chromosome"/>
</dbReference>
<sequence length="393" mass="43602">MVFPDYHGGSIANLMSSIALAMGGWETGYQPLTQLDGERLGRVRNLVLLVVDGLGYHHLKEYAPQSVLFSHCVDSLTSVCPSTTTTAIPTFLTGLPPQQHGLTGWFTYFAEVGAVLTVLPYSTRLGRMPVDGQVLNPRQLTNVPPIYDRLTAQSHLVIPDWIAGSTFNQAFTGRGRVRPYPHRSGVQGLFKGIRAAVDTGKERNFIYAYWPQFDSLSHEHGVASAAVAQHLSELDQGFAQLLERLRGSDTQLLVTADHGFIDTTPARTLRAADHPELADALMMPLCGEPRLPFCYVHPDRTDQFERYVKEELSDVATLFHSEQLLREGRFGLGKAHPRLRDRIGHYALAMQENYVITSELPGEQPLSHVGVHGGLSPDEMYVPLISLDCRNDY</sequence>
<keyword evidence="2" id="KW-1185">Reference proteome</keyword>
<dbReference type="InterPro" id="IPR002591">
    <property type="entry name" value="Phosphodiest/P_Trfase"/>
</dbReference>
<evidence type="ECO:0000313" key="1">
    <source>
        <dbReference type="EMBL" id="AKH21204.1"/>
    </source>
</evidence>
<dbReference type="PANTHER" id="PTHR10151">
    <property type="entry name" value="ECTONUCLEOTIDE PYROPHOSPHATASE/PHOSPHODIESTERASE"/>
    <property type="match status" value="1"/>
</dbReference>
<proteinExistence type="predicted"/>
<dbReference type="KEGG" id="seds:AAY24_13480"/>